<proteinExistence type="inferred from homology"/>
<dbReference type="GO" id="GO:0016874">
    <property type="term" value="F:ligase activity"/>
    <property type="evidence" value="ECO:0007669"/>
    <property type="project" value="UniProtKB-UniRule"/>
</dbReference>
<evidence type="ECO:0000256" key="2">
    <source>
        <dbReference type="HAMAP-Rule" id="MF_01867"/>
    </source>
</evidence>
<feature type="domain" description="Bacillithiol biosynthesis BshC C-terminal coiled-coil" evidence="4">
    <location>
        <begin position="365"/>
        <end position="519"/>
    </location>
</feature>
<dbReference type="Pfam" id="PF24850">
    <property type="entry name" value="CC_BshC"/>
    <property type="match status" value="1"/>
</dbReference>
<dbReference type="Proteomes" id="UP000190961">
    <property type="component" value="Unassembled WGS sequence"/>
</dbReference>
<dbReference type="InterPro" id="IPR011199">
    <property type="entry name" value="Bacillithiol_biosynth_BshC"/>
</dbReference>
<dbReference type="InterPro" id="IPR055398">
    <property type="entry name" value="Rossmann-like_BshC"/>
</dbReference>
<dbReference type="Pfam" id="PF10079">
    <property type="entry name" value="Rossmann-like_BshC"/>
    <property type="match status" value="1"/>
</dbReference>
<gene>
    <name evidence="2" type="primary">bshC</name>
    <name evidence="5" type="ORF">SAMN05660236_3491</name>
</gene>
<protein>
    <recommendedName>
        <fullName evidence="2">Putative cysteine ligase BshC</fullName>
        <ecNumber evidence="2">6.-.-.-</ecNumber>
    </recommendedName>
</protein>
<keyword evidence="1 2" id="KW-0436">Ligase</keyword>
<dbReference type="STRING" id="688867.SAMN05660236_3491"/>
<dbReference type="InterPro" id="IPR055399">
    <property type="entry name" value="CC_BshC"/>
</dbReference>
<evidence type="ECO:0000259" key="4">
    <source>
        <dbReference type="Pfam" id="PF24850"/>
    </source>
</evidence>
<dbReference type="HAMAP" id="MF_01867">
    <property type="entry name" value="BshC"/>
    <property type="match status" value="1"/>
</dbReference>
<dbReference type="EMBL" id="FUZU01000002">
    <property type="protein sequence ID" value="SKC76965.1"/>
    <property type="molecule type" value="Genomic_DNA"/>
</dbReference>
<evidence type="ECO:0000256" key="1">
    <source>
        <dbReference type="ARBA" id="ARBA00022598"/>
    </source>
</evidence>
<feature type="domain" description="Bacillithiol biosynthesis BshC N-terminal Rossmann-like" evidence="3">
    <location>
        <begin position="1"/>
        <end position="363"/>
    </location>
</feature>
<evidence type="ECO:0000313" key="5">
    <source>
        <dbReference type="EMBL" id="SKC76965.1"/>
    </source>
</evidence>
<feature type="coiled-coil region" evidence="2">
    <location>
        <begin position="441"/>
        <end position="468"/>
    </location>
</feature>
<dbReference type="RefSeq" id="WP_079688007.1">
    <property type="nucleotide sequence ID" value="NZ_FUZU01000002.1"/>
</dbReference>
<organism evidence="5 6">
    <name type="scientific">Ohtaekwangia koreensis</name>
    <dbReference type="NCBI Taxonomy" id="688867"/>
    <lineage>
        <taxon>Bacteria</taxon>
        <taxon>Pseudomonadati</taxon>
        <taxon>Bacteroidota</taxon>
        <taxon>Cytophagia</taxon>
        <taxon>Cytophagales</taxon>
        <taxon>Fulvivirgaceae</taxon>
        <taxon>Ohtaekwangia</taxon>
    </lineage>
</organism>
<accession>A0A1T5LM95</accession>
<keyword evidence="6" id="KW-1185">Reference proteome</keyword>
<name>A0A1T5LM95_9BACT</name>
<dbReference type="OrthoDB" id="9765151at2"/>
<comment type="similarity">
    <text evidence="2">Belongs to the BshC family.</text>
</comment>
<dbReference type="EC" id="6.-.-.-" evidence="2"/>
<evidence type="ECO:0000259" key="3">
    <source>
        <dbReference type="Pfam" id="PF10079"/>
    </source>
</evidence>
<reference evidence="5" key="1">
    <citation type="submission" date="2017-02" db="EMBL/GenBank/DDBJ databases">
        <authorList>
            <person name="Peterson S.W."/>
        </authorList>
    </citation>
    <scope>NUCLEOTIDE SEQUENCE [LARGE SCALE GENOMIC DNA]</scope>
    <source>
        <strain evidence="5">DSM 25262</strain>
    </source>
</reference>
<sequence length="524" mass="61031">MQLEKISFAETRSFSSFFLDYIQQKESLKPFYHHFPLIENFKGQLAEKGKSFSTQTRNTLVEVLEQQYTSTPAIDAVQQNIKALKHEKTFTVVTGHQLNIFTGPLYFIYKIITVINTCKQLKARYPEYNFVPVYWMASEDHDYDEIKYFRLYGKKYAWGTNQKGAVGRFSTKDLLPLLNEIPGDISPFKEAYTKNKTLSEAVRHYVNALFGDEGLVVIDADNPKLKSVFKEVIRQDIVANSTKSLVDKTNAALENNGYKIQVYCRDINFFYLDGSLRSRIEKSGDKYQVVDTDISFSADEINELIEKHPERFSPNVILRPLYQEMILPNLAYVGGPSEVVYWLQLKSVFEKFETPFPVLMPRNFAMVMDHTVVRKYEKTGLELKDLFEEKNYIFNHWVLKHSPRNLTVGAERSQVLEIFETLKKRSDAIDKTLTAYIAAEGKRALNSLEKIERKLLRAEKRLHTDKLRQIESIKDTLFPNGSLQERTDNFLNFHQQDAAFIQKLKELFDPFDFRFNVISYESQL</sequence>
<evidence type="ECO:0000313" key="6">
    <source>
        <dbReference type="Proteomes" id="UP000190961"/>
    </source>
</evidence>
<dbReference type="AlphaFoldDB" id="A0A1T5LM95"/>
<dbReference type="PIRSF" id="PIRSF012535">
    <property type="entry name" value="UCP012535"/>
    <property type="match status" value="1"/>
</dbReference>
<dbReference type="NCBIfam" id="TIGR03998">
    <property type="entry name" value="thiol_BshC"/>
    <property type="match status" value="1"/>
</dbReference>
<keyword evidence="2" id="KW-0175">Coiled coil</keyword>